<dbReference type="InterPro" id="IPR037914">
    <property type="entry name" value="SpoVT-AbrB_sf"/>
</dbReference>
<gene>
    <name evidence="2" type="ordered locus">Bcep1808_0169</name>
</gene>
<evidence type="ECO:0000313" key="2">
    <source>
        <dbReference type="EMBL" id="ABO53192.1"/>
    </source>
</evidence>
<dbReference type="Proteomes" id="UP000002287">
    <property type="component" value="Chromosome 1"/>
</dbReference>
<evidence type="ECO:0000313" key="3">
    <source>
        <dbReference type="Proteomes" id="UP000002287"/>
    </source>
</evidence>
<dbReference type="GO" id="GO:0003677">
    <property type="term" value="F:DNA binding"/>
    <property type="evidence" value="ECO:0007669"/>
    <property type="project" value="InterPro"/>
</dbReference>
<accession>A4JA89</accession>
<dbReference type="Gene3D" id="2.10.260.10">
    <property type="match status" value="1"/>
</dbReference>
<dbReference type="SUPFAM" id="SSF89447">
    <property type="entry name" value="AbrB/MazE/MraZ-like"/>
    <property type="match status" value="1"/>
</dbReference>
<feature type="domain" description="SpoVT-AbrB" evidence="1">
    <location>
        <begin position="3"/>
        <end position="49"/>
    </location>
</feature>
<evidence type="ECO:0000259" key="1">
    <source>
        <dbReference type="SMART" id="SM00966"/>
    </source>
</evidence>
<proteinExistence type="predicted"/>
<dbReference type="KEGG" id="bvi:Bcep1808_0169"/>
<dbReference type="InterPro" id="IPR007159">
    <property type="entry name" value="SpoVT-AbrB_dom"/>
</dbReference>
<dbReference type="HOGENOM" id="CLU_158484_2_1_4"/>
<name>A4JA89_BURVG</name>
<dbReference type="EMBL" id="CP000614">
    <property type="protein sequence ID" value="ABO53192.1"/>
    <property type="molecule type" value="Genomic_DNA"/>
</dbReference>
<dbReference type="SMART" id="SM00966">
    <property type="entry name" value="SpoVT_AbrB"/>
    <property type="match status" value="1"/>
</dbReference>
<sequence>MESRINARGQTTVPAKVRMALGVGPGTQLTWVLTLDGDVFVRVKSSSVRELAGMLESSRHVGIGDMNPWGD</sequence>
<protein>
    <submittedName>
        <fullName evidence="2">Transcriptional regulator, AbrB family</fullName>
    </submittedName>
</protein>
<organism evidence="2 3">
    <name type="scientific">Burkholderia vietnamiensis (strain G4 / LMG 22486)</name>
    <name type="common">Burkholderia cepacia (strain R1808)</name>
    <dbReference type="NCBI Taxonomy" id="269482"/>
    <lineage>
        <taxon>Bacteria</taxon>
        <taxon>Pseudomonadati</taxon>
        <taxon>Pseudomonadota</taxon>
        <taxon>Betaproteobacteria</taxon>
        <taxon>Burkholderiales</taxon>
        <taxon>Burkholderiaceae</taxon>
        <taxon>Burkholderia</taxon>
        <taxon>Burkholderia cepacia complex</taxon>
    </lineage>
</organism>
<dbReference type="AlphaFoldDB" id="A4JA89"/>
<reference evidence="3" key="1">
    <citation type="submission" date="2007-03" db="EMBL/GenBank/DDBJ databases">
        <title>Complete sequence of chromosome 1 of Burkholderia vietnamiensis G4.</title>
        <authorList>
            <consortium name="US DOE Joint Genome Institute"/>
            <person name="Copeland A."/>
            <person name="Lucas S."/>
            <person name="Lapidus A."/>
            <person name="Barry K."/>
            <person name="Detter J.C."/>
            <person name="Glavina del Rio T."/>
            <person name="Hammon N."/>
            <person name="Israni S."/>
            <person name="Dalin E."/>
            <person name="Tice H."/>
            <person name="Pitluck S."/>
            <person name="Chain P."/>
            <person name="Malfatti S."/>
            <person name="Shin M."/>
            <person name="Vergez L."/>
            <person name="Schmutz J."/>
            <person name="Larimer F."/>
            <person name="Land M."/>
            <person name="Hauser L."/>
            <person name="Kyrpides N."/>
            <person name="Tiedje J."/>
            <person name="Richardson P."/>
        </authorList>
    </citation>
    <scope>NUCLEOTIDE SEQUENCE [LARGE SCALE GENOMIC DNA]</scope>
    <source>
        <strain evidence="3">G4 / LMG 22486</strain>
    </source>
</reference>